<comment type="subcellular location">
    <subcellularLocation>
        <location evidence="1">Membrane</location>
        <topology evidence="1">Multi-pass membrane protein</topology>
    </subcellularLocation>
</comment>
<evidence type="ECO:0000259" key="6">
    <source>
        <dbReference type="Pfam" id="PF23613"/>
    </source>
</evidence>
<evidence type="ECO:0000313" key="7">
    <source>
        <dbReference type="EMBL" id="ETP05052.1"/>
    </source>
</evidence>
<feature type="transmembrane region" description="Helical" evidence="5">
    <location>
        <begin position="59"/>
        <end position="79"/>
    </location>
</feature>
<name>W2W3C8_PHYNI</name>
<dbReference type="Proteomes" id="UP000018958">
    <property type="component" value="Unassembled WGS sequence"/>
</dbReference>
<evidence type="ECO:0000313" key="8">
    <source>
        <dbReference type="Proteomes" id="UP000018958"/>
    </source>
</evidence>
<keyword evidence="3 5" id="KW-1133">Transmembrane helix</keyword>
<evidence type="ECO:0000256" key="5">
    <source>
        <dbReference type="SAM" id="Phobius"/>
    </source>
</evidence>
<dbReference type="GO" id="GO:0016020">
    <property type="term" value="C:membrane"/>
    <property type="evidence" value="ECO:0007669"/>
    <property type="project" value="UniProtKB-SubCell"/>
</dbReference>
<dbReference type="InterPro" id="IPR023271">
    <property type="entry name" value="Aquaporin-like"/>
</dbReference>
<evidence type="ECO:0000256" key="1">
    <source>
        <dbReference type="ARBA" id="ARBA00004141"/>
    </source>
</evidence>
<comment type="caution">
    <text evidence="7">The sequence shown here is derived from an EMBL/GenBank/DDBJ whole genome shotgun (WGS) entry which is preliminary data.</text>
</comment>
<proteinExistence type="predicted"/>
<dbReference type="EMBL" id="ANIX01003619">
    <property type="protein sequence ID" value="ETP05052.1"/>
    <property type="molecule type" value="Genomic_DNA"/>
</dbReference>
<gene>
    <name evidence="7" type="ORF">F441_18236</name>
</gene>
<feature type="domain" description="ELP3-like N-terminal" evidence="6">
    <location>
        <begin position="97"/>
        <end position="140"/>
    </location>
</feature>
<keyword evidence="4 5" id="KW-0472">Membrane</keyword>
<keyword evidence="2 5" id="KW-0812">Transmembrane</keyword>
<dbReference type="SUPFAM" id="SSF81338">
    <property type="entry name" value="Aquaporin-like"/>
    <property type="match status" value="1"/>
</dbReference>
<dbReference type="AlphaFoldDB" id="W2W3C8"/>
<accession>W2W3C8</accession>
<dbReference type="InterPro" id="IPR056591">
    <property type="entry name" value="ELP3-like_N"/>
</dbReference>
<protein>
    <recommendedName>
        <fullName evidence="6">ELP3-like N-terminal domain-containing protein</fullName>
    </recommendedName>
</protein>
<reference evidence="7 8" key="1">
    <citation type="submission" date="2013-11" db="EMBL/GenBank/DDBJ databases">
        <title>The Genome Sequence of Phytophthora parasitica CJ01A1.</title>
        <authorList>
            <consortium name="The Broad Institute Genomics Platform"/>
            <person name="Russ C."/>
            <person name="Tyler B."/>
            <person name="Panabieres F."/>
            <person name="Shan W."/>
            <person name="Tripathy S."/>
            <person name="Grunwald N."/>
            <person name="Machado M."/>
            <person name="Johnson C.S."/>
            <person name="Walker B."/>
            <person name="Young S.K."/>
            <person name="Zeng Q."/>
            <person name="Gargeya S."/>
            <person name="Fitzgerald M."/>
            <person name="Haas B."/>
            <person name="Abouelleil A."/>
            <person name="Allen A.W."/>
            <person name="Alvarado L."/>
            <person name="Arachchi H.M."/>
            <person name="Berlin A.M."/>
            <person name="Chapman S.B."/>
            <person name="Gainer-Dewar J."/>
            <person name="Goldberg J."/>
            <person name="Griggs A."/>
            <person name="Gujja S."/>
            <person name="Hansen M."/>
            <person name="Howarth C."/>
            <person name="Imamovic A."/>
            <person name="Ireland A."/>
            <person name="Larimer J."/>
            <person name="McCowan C."/>
            <person name="Murphy C."/>
            <person name="Pearson M."/>
            <person name="Poon T.W."/>
            <person name="Priest M."/>
            <person name="Roberts A."/>
            <person name="Saif S."/>
            <person name="Shea T."/>
            <person name="Sisk P."/>
            <person name="Sykes S."/>
            <person name="Wortman J."/>
            <person name="Nusbaum C."/>
            <person name="Birren B."/>
        </authorList>
    </citation>
    <scope>NUCLEOTIDE SEQUENCE [LARGE SCALE GENOMIC DNA]</scope>
    <source>
        <strain evidence="7 8">CJ01A1</strain>
    </source>
</reference>
<evidence type="ECO:0000256" key="2">
    <source>
        <dbReference type="ARBA" id="ARBA00022692"/>
    </source>
</evidence>
<dbReference type="Pfam" id="PF23613">
    <property type="entry name" value="ELP3_N"/>
    <property type="match status" value="1"/>
</dbReference>
<feature type="transmembrane region" description="Helical" evidence="5">
    <location>
        <begin position="178"/>
        <end position="201"/>
    </location>
</feature>
<organism evidence="7 8">
    <name type="scientific">Phytophthora nicotianae CJ01A1</name>
    <dbReference type="NCBI Taxonomy" id="1317063"/>
    <lineage>
        <taxon>Eukaryota</taxon>
        <taxon>Sar</taxon>
        <taxon>Stramenopiles</taxon>
        <taxon>Oomycota</taxon>
        <taxon>Peronosporomycetes</taxon>
        <taxon>Peronosporales</taxon>
        <taxon>Peronosporaceae</taxon>
        <taxon>Phytophthora</taxon>
    </lineage>
</organism>
<dbReference type="Gene3D" id="1.20.1080.10">
    <property type="entry name" value="Glycerol uptake facilitator protein"/>
    <property type="match status" value="1"/>
</dbReference>
<sequence length="218" mass="24020">MVSFGLGADHAQLGHYRDLHHRGVDLHSACCHGKKCRSTSSYSYWTVGFGSRVFSLNHFYFWIPLVAPILGGAVGGIAYEGMVDYHHLTRSHGHGYVLAIAGIVDALLAAYEEQEPVNMTRLKNDVAKKFRLPSMPKLVATASRLAVVRASSRHVFQCNKLNVCIIARMSIDGAPMPVVSIAPMTMFILSVPMVLSAPGFVSDDELFVMMAQRENERL</sequence>
<evidence type="ECO:0000256" key="3">
    <source>
        <dbReference type="ARBA" id="ARBA00022989"/>
    </source>
</evidence>
<evidence type="ECO:0000256" key="4">
    <source>
        <dbReference type="ARBA" id="ARBA00023136"/>
    </source>
</evidence>